<dbReference type="PROSITE" id="PS00028">
    <property type="entry name" value="ZINC_FINGER_C2H2_1"/>
    <property type="match status" value="2"/>
</dbReference>
<dbReference type="FunFam" id="3.30.160.60:FF:000110">
    <property type="entry name" value="Zinc finger protein-like"/>
    <property type="match status" value="1"/>
</dbReference>
<protein>
    <recommendedName>
        <fullName evidence="7">C2H2-type domain-containing protein</fullName>
    </recommendedName>
</protein>
<dbReference type="KEGG" id="vde:111254117"/>
<evidence type="ECO:0000256" key="2">
    <source>
        <dbReference type="ARBA" id="ARBA00022737"/>
    </source>
</evidence>
<accession>A0A7M7L4W9</accession>
<dbReference type="GO" id="GO:0008270">
    <property type="term" value="F:zinc ion binding"/>
    <property type="evidence" value="ECO:0007669"/>
    <property type="project" value="UniProtKB-KW"/>
</dbReference>
<feature type="domain" description="C2H2-type" evidence="7">
    <location>
        <begin position="150"/>
        <end position="180"/>
    </location>
</feature>
<dbReference type="InterPro" id="IPR050688">
    <property type="entry name" value="Zinc_finger/UBP_domain"/>
</dbReference>
<keyword evidence="9" id="KW-1185">Reference proteome</keyword>
<dbReference type="GO" id="GO:0005634">
    <property type="term" value="C:nucleus"/>
    <property type="evidence" value="ECO:0007669"/>
    <property type="project" value="TreeGrafter"/>
</dbReference>
<feature type="compositionally biased region" description="Basic and acidic residues" evidence="6">
    <location>
        <begin position="43"/>
        <end position="54"/>
    </location>
</feature>
<sequence length="295" mass="33701">MPSEYLKNSKGPMKPLATWPCFTSKTPGTSTPLDVLLLAPHTMPKEPARAERNENMIPAEKPKKSKNQSSSNRKLWRPFEVSCPHPQPHRAFRCFCGSAFARNEELTRHLRIHSGQRPFECNQCGRKFGRKDHRDKHLKTHLRNEYKRIHRCPVGHCPGRYTRTDALNRHMLATHGFRRPRKRTIQEGSAKDQEVSTLTSKPVMISPASLAPSASSVPQLPHLRSAQMIAAVQIAHQLHGERKLIQGSSAQARSVSQFQQELQGMIVRNEIYSRSPLPLMRATSAEQHLLWQRWL</sequence>
<name>A0A7M7L4W9_VARDE</name>
<dbReference type="GO" id="GO:0045944">
    <property type="term" value="P:positive regulation of transcription by RNA polymerase II"/>
    <property type="evidence" value="ECO:0007669"/>
    <property type="project" value="TreeGrafter"/>
</dbReference>
<dbReference type="InterPro" id="IPR036236">
    <property type="entry name" value="Znf_C2H2_sf"/>
</dbReference>
<dbReference type="AlphaFoldDB" id="A0A7M7L4W9"/>
<dbReference type="InterPro" id="IPR013087">
    <property type="entry name" value="Znf_C2H2_type"/>
</dbReference>
<evidence type="ECO:0000256" key="4">
    <source>
        <dbReference type="ARBA" id="ARBA00022833"/>
    </source>
</evidence>
<dbReference type="GeneID" id="111254117"/>
<dbReference type="OrthoDB" id="6333843at2759"/>
<feature type="domain" description="C2H2-type" evidence="7">
    <location>
        <begin position="119"/>
        <end position="146"/>
    </location>
</feature>
<keyword evidence="2" id="KW-0677">Repeat</keyword>
<keyword evidence="1" id="KW-0479">Metal-binding</keyword>
<reference evidence="8" key="1">
    <citation type="submission" date="2021-01" db="UniProtKB">
        <authorList>
            <consortium name="EnsemblMetazoa"/>
        </authorList>
    </citation>
    <scope>IDENTIFICATION</scope>
</reference>
<evidence type="ECO:0000256" key="1">
    <source>
        <dbReference type="ARBA" id="ARBA00022723"/>
    </source>
</evidence>
<dbReference type="PROSITE" id="PS50157">
    <property type="entry name" value="ZINC_FINGER_C2H2_2"/>
    <property type="match status" value="3"/>
</dbReference>
<dbReference type="Pfam" id="PF00096">
    <property type="entry name" value="zf-C2H2"/>
    <property type="match status" value="1"/>
</dbReference>
<dbReference type="InParanoid" id="A0A7M7L4W9"/>
<feature type="region of interest" description="Disordered" evidence="6">
    <location>
        <begin position="43"/>
        <end position="73"/>
    </location>
</feature>
<dbReference type="RefSeq" id="XP_022670378.1">
    <property type="nucleotide sequence ID" value="XM_022814643.1"/>
</dbReference>
<proteinExistence type="predicted"/>
<dbReference type="Gene3D" id="3.30.160.60">
    <property type="entry name" value="Classic Zinc Finger"/>
    <property type="match status" value="2"/>
</dbReference>
<evidence type="ECO:0000256" key="5">
    <source>
        <dbReference type="PROSITE-ProRule" id="PRU00042"/>
    </source>
</evidence>
<dbReference type="EnsemblMetazoa" id="XM_022814643">
    <property type="protein sequence ID" value="XP_022670378"/>
    <property type="gene ID" value="LOC111254117"/>
</dbReference>
<evidence type="ECO:0000256" key="3">
    <source>
        <dbReference type="ARBA" id="ARBA00022771"/>
    </source>
</evidence>
<keyword evidence="3 5" id="KW-0863">Zinc-finger</keyword>
<dbReference type="Proteomes" id="UP000594260">
    <property type="component" value="Unplaced"/>
</dbReference>
<evidence type="ECO:0000313" key="9">
    <source>
        <dbReference type="Proteomes" id="UP000594260"/>
    </source>
</evidence>
<dbReference type="SUPFAM" id="SSF57667">
    <property type="entry name" value="beta-beta-alpha zinc fingers"/>
    <property type="match status" value="1"/>
</dbReference>
<feature type="domain" description="C2H2-type" evidence="7">
    <location>
        <begin position="92"/>
        <end position="118"/>
    </location>
</feature>
<dbReference type="PANTHER" id="PTHR24403:SF67">
    <property type="entry name" value="FI01116P-RELATED"/>
    <property type="match status" value="1"/>
</dbReference>
<evidence type="ECO:0000259" key="7">
    <source>
        <dbReference type="PROSITE" id="PS50157"/>
    </source>
</evidence>
<dbReference type="SMART" id="SM00355">
    <property type="entry name" value="ZnF_C2H2"/>
    <property type="match status" value="3"/>
</dbReference>
<organism evidence="8 9">
    <name type="scientific">Varroa destructor</name>
    <name type="common">Honeybee mite</name>
    <dbReference type="NCBI Taxonomy" id="109461"/>
    <lineage>
        <taxon>Eukaryota</taxon>
        <taxon>Metazoa</taxon>
        <taxon>Ecdysozoa</taxon>
        <taxon>Arthropoda</taxon>
        <taxon>Chelicerata</taxon>
        <taxon>Arachnida</taxon>
        <taxon>Acari</taxon>
        <taxon>Parasitiformes</taxon>
        <taxon>Mesostigmata</taxon>
        <taxon>Gamasina</taxon>
        <taxon>Dermanyssoidea</taxon>
        <taxon>Varroidae</taxon>
        <taxon>Varroa</taxon>
    </lineage>
</organism>
<dbReference type="PANTHER" id="PTHR24403">
    <property type="entry name" value="ZINC FINGER PROTEIN"/>
    <property type="match status" value="1"/>
</dbReference>
<evidence type="ECO:0000313" key="8">
    <source>
        <dbReference type="EnsemblMetazoa" id="XP_022670378"/>
    </source>
</evidence>
<evidence type="ECO:0000256" key="6">
    <source>
        <dbReference type="SAM" id="MobiDB-lite"/>
    </source>
</evidence>
<keyword evidence="4" id="KW-0862">Zinc</keyword>